<dbReference type="Proteomes" id="UP000814140">
    <property type="component" value="Unassembled WGS sequence"/>
</dbReference>
<reference evidence="1" key="1">
    <citation type="submission" date="2021-03" db="EMBL/GenBank/DDBJ databases">
        <authorList>
            <consortium name="DOE Joint Genome Institute"/>
            <person name="Ahrendt S."/>
            <person name="Looney B.P."/>
            <person name="Miyauchi S."/>
            <person name="Morin E."/>
            <person name="Drula E."/>
            <person name="Courty P.E."/>
            <person name="Chicoki N."/>
            <person name="Fauchery L."/>
            <person name="Kohler A."/>
            <person name="Kuo A."/>
            <person name="Labutti K."/>
            <person name="Pangilinan J."/>
            <person name="Lipzen A."/>
            <person name="Riley R."/>
            <person name="Andreopoulos W."/>
            <person name="He G."/>
            <person name="Johnson J."/>
            <person name="Barry K.W."/>
            <person name="Grigoriev I.V."/>
            <person name="Nagy L."/>
            <person name="Hibbett D."/>
            <person name="Henrissat B."/>
            <person name="Matheny P.B."/>
            <person name="Labbe J."/>
            <person name="Martin F."/>
        </authorList>
    </citation>
    <scope>NUCLEOTIDE SEQUENCE</scope>
    <source>
        <strain evidence="1">HHB10654</strain>
    </source>
</reference>
<accession>A0ACB8TI68</accession>
<gene>
    <name evidence="1" type="ORF">BV25DRAFT_1940442</name>
</gene>
<reference evidence="1" key="2">
    <citation type="journal article" date="2022" name="New Phytol.">
        <title>Evolutionary transition to the ectomycorrhizal habit in the genomes of a hyperdiverse lineage of mushroom-forming fungi.</title>
        <authorList>
            <person name="Looney B."/>
            <person name="Miyauchi S."/>
            <person name="Morin E."/>
            <person name="Drula E."/>
            <person name="Courty P.E."/>
            <person name="Kohler A."/>
            <person name="Kuo A."/>
            <person name="LaButti K."/>
            <person name="Pangilinan J."/>
            <person name="Lipzen A."/>
            <person name="Riley R."/>
            <person name="Andreopoulos W."/>
            <person name="He G."/>
            <person name="Johnson J."/>
            <person name="Nolan M."/>
            <person name="Tritt A."/>
            <person name="Barry K.W."/>
            <person name="Grigoriev I.V."/>
            <person name="Nagy L.G."/>
            <person name="Hibbett D."/>
            <person name="Henrissat B."/>
            <person name="Matheny P.B."/>
            <person name="Labbe J."/>
            <person name="Martin F.M."/>
        </authorList>
    </citation>
    <scope>NUCLEOTIDE SEQUENCE</scope>
    <source>
        <strain evidence="1">HHB10654</strain>
    </source>
</reference>
<sequence>MAYVSRFVTLSAKLLQGLTPSQISPKESSASFWEEYLALDVDRPYLSQRLNTISKEELLGNLKSLLVALFLTCMKHAHEAPYDDPRKAHAIEIMAVLTRSLLDKNDLAGWEVMEMFAGGVNESDQFFMEFASLLDELLADKAAPANLRHDVLQLAIVFMCGINQLSPGAYFLRRDFFPAIVSIMTSPDTEKYSFEALLFLGLLANFHKSDAAKLNPYLVQISAISDRQVIQKICWAANFASAACVNIRAFQEILDDSPPTMASAFGSFMSSLRPDRALASTQVDPPKELFKNQPIEACVVLLPIFEFLNRNATIVTYLAEGIRPNDSENPATNSKPTPLPYTLISLSSYLMTHASSLSSARATSYANLTLHILLDFVEKEELLRALCEPRSHDIRLCRQRPPLLPLVSPPRPPICAILDCCVLWLRHNLHKRLEVHMYLTCIRICHRAIWFLQKDHIRLEYHWQELWKALIGVLDFLANKLDNLNTTGGVSGLLQETLVLLDLVTVKADAFLTSPRAVHEFIYELVRSAPILRKQPSVLQSVALHNTAVIPSSLESHATQALSRLLTMNEFYEDKINQAHARSAKAAMAVVAKEVEQDGIHGIRDLDVDIPPFYSEGVVIFLRHAYTDGMALMP</sequence>
<dbReference type="EMBL" id="MU277188">
    <property type="protein sequence ID" value="KAI0068085.1"/>
    <property type="molecule type" value="Genomic_DNA"/>
</dbReference>
<protein>
    <submittedName>
        <fullName evidence="1">DUF1741-domain-containing protein</fullName>
    </submittedName>
</protein>
<organism evidence="1 2">
    <name type="scientific">Artomyces pyxidatus</name>
    <dbReference type="NCBI Taxonomy" id="48021"/>
    <lineage>
        <taxon>Eukaryota</taxon>
        <taxon>Fungi</taxon>
        <taxon>Dikarya</taxon>
        <taxon>Basidiomycota</taxon>
        <taxon>Agaricomycotina</taxon>
        <taxon>Agaricomycetes</taxon>
        <taxon>Russulales</taxon>
        <taxon>Auriscalpiaceae</taxon>
        <taxon>Artomyces</taxon>
    </lineage>
</organism>
<evidence type="ECO:0000313" key="2">
    <source>
        <dbReference type="Proteomes" id="UP000814140"/>
    </source>
</evidence>
<comment type="caution">
    <text evidence="1">The sequence shown here is derived from an EMBL/GenBank/DDBJ whole genome shotgun (WGS) entry which is preliminary data.</text>
</comment>
<proteinExistence type="predicted"/>
<name>A0ACB8TI68_9AGAM</name>
<keyword evidence="2" id="KW-1185">Reference proteome</keyword>
<evidence type="ECO:0000313" key="1">
    <source>
        <dbReference type="EMBL" id="KAI0068085.1"/>
    </source>
</evidence>